<evidence type="ECO:0000259" key="1">
    <source>
        <dbReference type="Pfam" id="PF00501"/>
    </source>
</evidence>
<dbReference type="KEGG" id="doe:DENOEST_0774"/>
<dbReference type="AlphaFoldDB" id="A0A6S6XYJ0"/>
<dbReference type="InterPro" id="IPR000873">
    <property type="entry name" value="AMP-dep_synth/lig_dom"/>
</dbReference>
<evidence type="ECO:0000313" key="3">
    <source>
        <dbReference type="Proteomes" id="UP000515733"/>
    </source>
</evidence>
<reference evidence="2 3" key="1">
    <citation type="submission" date="2020-03" db="EMBL/GenBank/DDBJ databases">
        <authorList>
            <consortium name="Genoscope - CEA"/>
            <person name="William W."/>
        </authorList>
    </citation>
    <scope>NUCLEOTIDE SEQUENCE [LARGE SCALE GENOMIC DNA]</scope>
    <source>
        <strain evidence="3">DSM 16959</strain>
    </source>
</reference>
<proteinExistence type="predicted"/>
<dbReference type="EMBL" id="LR778301">
    <property type="protein sequence ID" value="CAB1367939.1"/>
    <property type="molecule type" value="Genomic_DNA"/>
</dbReference>
<gene>
    <name evidence="2" type="ORF">DENOEST_0774</name>
</gene>
<feature type="domain" description="AMP-dependent synthetase/ligase" evidence="1">
    <location>
        <begin position="59"/>
        <end position="117"/>
    </location>
</feature>
<dbReference type="Pfam" id="PF00501">
    <property type="entry name" value="AMP-binding"/>
    <property type="match status" value="1"/>
</dbReference>
<keyword evidence="3" id="KW-1185">Reference proteome</keyword>
<dbReference type="SUPFAM" id="SSF56801">
    <property type="entry name" value="Acetyl-CoA synthetase-like"/>
    <property type="match status" value="1"/>
</dbReference>
<organism evidence="2 3">
    <name type="scientific">Denitratisoma oestradiolicum</name>
    <dbReference type="NCBI Taxonomy" id="311182"/>
    <lineage>
        <taxon>Bacteria</taxon>
        <taxon>Pseudomonadati</taxon>
        <taxon>Pseudomonadota</taxon>
        <taxon>Betaproteobacteria</taxon>
        <taxon>Nitrosomonadales</taxon>
        <taxon>Sterolibacteriaceae</taxon>
        <taxon>Denitratisoma</taxon>
    </lineage>
</organism>
<name>A0A6S6XYJ0_9PROT</name>
<protein>
    <recommendedName>
        <fullName evidence="1">AMP-dependent synthetase/ligase domain-containing protein</fullName>
    </recommendedName>
</protein>
<sequence length="151" mass="17564">MDPLACRQIRLCRLRRRYALFYSGLAEPRHKAYMDIHFPPHLQAQIDRMRRNGLGDLLWRSAARTPHKTAIVYKELRQSFAELDETVNRVANALALRGVCKDERVALLSHNNPSWCCISPWRGWARSWCRSTSCSPQSKSATSWVTPRRKD</sequence>
<evidence type="ECO:0000313" key="2">
    <source>
        <dbReference type="EMBL" id="CAB1367939.1"/>
    </source>
</evidence>
<dbReference type="Gene3D" id="3.40.50.980">
    <property type="match status" value="1"/>
</dbReference>
<dbReference type="Proteomes" id="UP000515733">
    <property type="component" value="Chromosome"/>
</dbReference>
<accession>A0A6S6XYJ0</accession>